<sequence length="211" mass="24277">MSANVFLHGWGFSSKVFRHFEGIKIDLPYHGRSSLRYTSLDKLVEEIALRVPPHSLLVGWSLGGSVALLLAHRFPKKVKSLILIGTTAHFRRYWPEKNLRGFLLKVRQKRDSFLWHFRRLAYGREFTDALDIDGATELLEDYMNLNLFPLLPTIRKPVIILHGVLDQVVPLRAALDLYRRLPKAKFLSFAGGHFPLHEDTIRKVLKGVSQL</sequence>
<dbReference type="RefSeq" id="WP_012992532.1">
    <property type="nucleotide sequence ID" value="NC_013894.1"/>
</dbReference>
<dbReference type="InterPro" id="IPR050266">
    <property type="entry name" value="AB_hydrolase_sf"/>
</dbReference>
<dbReference type="OrthoDB" id="9773293at2"/>
<dbReference type="PANTHER" id="PTHR43798:SF31">
    <property type="entry name" value="AB HYDROLASE SUPERFAMILY PROTEIN YCLE"/>
    <property type="match status" value="1"/>
</dbReference>
<accession>D3SMZ6</accession>
<dbReference type="AlphaFoldDB" id="D3SMZ6"/>
<dbReference type="HOGENOM" id="CLU_020336_12_2_0"/>
<feature type="domain" description="AB hydrolase-1" evidence="2">
    <location>
        <begin position="5"/>
        <end position="199"/>
    </location>
</feature>
<keyword evidence="4" id="KW-1185">Reference proteome</keyword>
<evidence type="ECO:0000313" key="3">
    <source>
        <dbReference type="EMBL" id="ADC90126.1"/>
    </source>
</evidence>
<dbReference type="Pfam" id="PF12697">
    <property type="entry name" value="Abhydrolase_6"/>
    <property type="match status" value="1"/>
</dbReference>
<dbReference type="GO" id="GO:0016787">
    <property type="term" value="F:hydrolase activity"/>
    <property type="evidence" value="ECO:0007669"/>
    <property type="project" value="UniProtKB-KW"/>
</dbReference>
<dbReference type="PANTHER" id="PTHR43798">
    <property type="entry name" value="MONOACYLGLYCEROL LIPASE"/>
    <property type="match status" value="1"/>
</dbReference>
<protein>
    <submittedName>
        <fullName evidence="3">Alpha/beta hydrolase fold protein</fullName>
    </submittedName>
</protein>
<gene>
    <name evidence="3" type="ordered locus">Thal_1497</name>
</gene>
<proteinExistence type="predicted"/>
<name>D3SMZ6_THEAH</name>
<dbReference type="eggNOG" id="COG1073">
    <property type="taxonomic scope" value="Bacteria"/>
</dbReference>
<reference evidence="4" key="1">
    <citation type="journal article" date="2010" name="Stand. Genomic Sci.">
        <title>Complete genome sequence of Thermocrinis albus type strain (HI 11/12T).</title>
        <authorList>
            <person name="Wirth R."/>
            <person name="Sikorski J."/>
            <person name="Brambilla E."/>
            <person name="Misra M."/>
            <person name="Lapidus A."/>
            <person name="Copeland A."/>
            <person name="Nolan M."/>
            <person name="Lucas S."/>
            <person name="Chen F."/>
            <person name="Tice H."/>
            <person name="Cheng J.F."/>
            <person name="Han C."/>
            <person name="Detter J.C."/>
            <person name="Tapia R."/>
            <person name="Bruce D."/>
            <person name="Goodwin L."/>
            <person name="Pitluck S."/>
            <person name="Pati A."/>
            <person name="Anderson I."/>
            <person name="Ivanova N."/>
            <person name="Mavromatis K."/>
            <person name="Mikhailova N."/>
            <person name="Chen A."/>
            <person name="Palaniappan K."/>
            <person name="Bilek Y."/>
            <person name="Hader T."/>
            <person name="Land M."/>
            <person name="Hauser L."/>
            <person name="Chang Y.J."/>
            <person name="Jeffries C.D."/>
            <person name="Tindall B.J."/>
            <person name="Rohde M."/>
            <person name="Goker M."/>
            <person name="Bristow J."/>
            <person name="Eisen J.A."/>
            <person name="Markowitz V."/>
            <person name="Hugenholtz P."/>
            <person name="Kyrpides N.C."/>
            <person name="Klenk H.P."/>
        </authorList>
    </citation>
    <scope>NUCLEOTIDE SEQUENCE [LARGE SCALE GENOMIC DNA]</scope>
    <source>
        <strain evidence="4">DSM 14484 / JCM 11386 / HI 11/12</strain>
    </source>
</reference>
<dbReference type="STRING" id="638303.Thal_1497"/>
<dbReference type="Gene3D" id="3.40.50.1820">
    <property type="entry name" value="alpha/beta hydrolase"/>
    <property type="match status" value="1"/>
</dbReference>
<dbReference type="InterPro" id="IPR000073">
    <property type="entry name" value="AB_hydrolase_1"/>
</dbReference>
<dbReference type="EMBL" id="CP001931">
    <property type="protein sequence ID" value="ADC90126.1"/>
    <property type="molecule type" value="Genomic_DNA"/>
</dbReference>
<evidence type="ECO:0000313" key="4">
    <source>
        <dbReference type="Proteomes" id="UP000002043"/>
    </source>
</evidence>
<evidence type="ECO:0000256" key="1">
    <source>
        <dbReference type="ARBA" id="ARBA00022801"/>
    </source>
</evidence>
<dbReference type="KEGG" id="tal:Thal_1497"/>
<organism evidence="3 4">
    <name type="scientific">Thermocrinis albus (strain DSM 14484 / JCM 11386 / HI 11/12)</name>
    <dbReference type="NCBI Taxonomy" id="638303"/>
    <lineage>
        <taxon>Bacteria</taxon>
        <taxon>Pseudomonadati</taxon>
        <taxon>Aquificota</taxon>
        <taxon>Aquificia</taxon>
        <taxon>Aquificales</taxon>
        <taxon>Aquificaceae</taxon>
        <taxon>Thermocrinis</taxon>
    </lineage>
</organism>
<dbReference type="SUPFAM" id="SSF53474">
    <property type="entry name" value="alpha/beta-Hydrolases"/>
    <property type="match status" value="1"/>
</dbReference>
<dbReference type="Proteomes" id="UP000002043">
    <property type="component" value="Chromosome"/>
</dbReference>
<evidence type="ECO:0000259" key="2">
    <source>
        <dbReference type="Pfam" id="PF12697"/>
    </source>
</evidence>
<dbReference type="GO" id="GO:0016020">
    <property type="term" value="C:membrane"/>
    <property type="evidence" value="ECO:0007669"/>
    <property type="project" value="TreeGrafter"/>
</dbReference>
<dbReference type="ESTHER" id="theah-d3smz6">
    <property type="family name" value="BioH"/>
</dbReference>
<dbReference type="InterPro" id="IPR029058">
    <property type="entry name" value="AB_hydrolase_fold"/>
</dbReference>
<keyword evidence="1 3" id="KW-0378">Hydrolase</keyword>